<dbReference type="PATRIC" id="fig|1227493.4.peg.3662"/>
<reference evidence="2 3" key="1">
    <citation type="journal article" date="2014" name="PLoS Genet.">
        <title>Phylogenetically driven sequencing of extremely halophilic archaea reveals strategies for static and dynamic osmo-response.</title>
        <authorList>
            <person name="Becker E.A."/>
            <person name="Seitzer P.M."/>
            <person name="Tritt A."/>
            <person name="Larsen D."/>
            <person name="Krusor M."/>
            <person name="Yao A.I."/>
            <person name="Wu D."/>
            <person name="Madern D."/>
            <person name="Eisen J.A."/>
            <person name="Darling A.E."/>
            <person name="Facciotti M.T."/>
        </authorList>
    </citation>
    <scope>NUCLEOTIDE SEQUENCE [LARGE SCALE GENOMIC DNA]</scope>
    <source>
        <strain evidence="2 3">JCM 10989</strain>
    </source>
</reference>
<comment type="caution">
    <text evidence="2">The sequence shown here is derived from an EMBL/GenBank/DDBJ whole genome shotgun (WGS) entry which is preliminary data.</text>
</comment>
<evidence type="ECO:0000259" key="1">
    <source>
        <dbReference type="Pfam" id="PF00085"/>
    </source>
</evidence>
<dbReference type="InterPro" id="IPR036249">
    <property type="entry name" value="Thioredoxin-like_sf"/>
</dbReference>
<dbReference type="Proteomes" id="UP000011519">
    <property type="component" value="Unassembled WGS sequence"/>
</dbReference>
<evidence type="ECO:0000313" key="3">
    <source>
        <dbReference type="Proteomes" id="UP000011519"/>
    </source>
</evidence>
<dbReference type="RefSeq" id="WP_006654769.1">
    <property type="nucleotide sequence ID" value="NZ_AOIM01000041.1"/>
</dbReference>
<dbReference type="OrthoDB" id="35385at2157"/>
<dbReference type="EMBL" id="AOIM01000041">
    <property type="protein sequence ID" value="ELY87856.1"/>
    <property type="molecule type" value="Genomic_DNA"/>
</dbReference>
<dbReference type="STRING" id="1227493.C483_18203"/>
<dbReference type="InterPro" id="IPR013766">
    <property type="entry name" value="Thioredoxin_domain"/>
</dbReference>
<keyword evidence="3" id="KW-1185">Reference proteome</keyword>
<dbReference type="AlphaFoldDB" id="L9ZP65"/>
<evidence type="ECO:0000313" key="2">
    <source>
        <dbReference type="EMBL" id="ELY87856.1"/>
    </source>
</evidence>
<dbReference type="CDD" id="cd02947">
    <property type="entry name" value="TRX_family"/>
    <property type="match status" value="1"/>
</dbReference>
<protein>
    <submittedName>
        <fullName evidence="2">Thioredoxin</fullName>
    </submittedName>
</protein>
<organism evidence="2 3">
    <name type="scientific">Natrialba hulunbeirensis JCM 10989</name>
    <dbReference type="NCBI Taxonomy" id="1227493"/>
    <lineage>
        <taxon>Archaea</taxon>
        <taxon>Methanobacteriati</taxon>
        <taxon>Methanobacteriota</taxon>
        <taxon>Stenosarchaea group</taxon>
        <taxon>Halobacteria</taxon>
        <taxon>Halobacteriales</taxon>
        <taxon>Natrialbaceae</taxon>
        <taxon>Natrialba</taxon>
    </lineage>
</organism>
<feature type="domain" description="Thioredoxin" evidence="1">
    <location>
        <begin position="16"/>
        <end position="105"/>
    </location>
</feature>
<gene>
    <name evidence="2" type="ORF">C483_18203</name>
</gene>
<name>L9ZP65_9EURY</name>
<accession>L9ZP65</accession>
<dbReference type="Gene3D" id="3.40.30.10">
    <property type="entry name" value="Glutaredoxin"/>
    <property type="match status" value="1"/>
</dbReference>
<sequence>MDDHTPTPADLDDSDALESFVASHETCLVELYTKGCSLCQAMEPVLGNVARSTGVPVGMLNPRDDLELVERFDVRSVPKLVVFHEGEQVASRADGFLGGDEVTAFLETHAPAVNESA</sequence>
<dbReference type="SUPFAM" id="SSF52833">
    <property type="entry name" value="Thioredoxin-like"/>
    <property type="match status" value="1"/>
</dbReference>
<dbReference type="Pfam" id="PF00085">
    <property type="entry name" value="Thioredoxin"/>
    <property type="match status" value="1"/>
</dbReference>
<proteinExistence type="predicted"/>